<evidence type="ECO:0000313" key="1">
    <source>
        <dbReference type="EMBL" id="AES97929.1"/>
    </source>
</evidence>
<organism evidence="1 3">
    <name type="scientific">Medicago truncatula</name>
    <name type="common">Barrel medic</name>
    <name type="synonym">Medicago tribuloides</name>
    <dbReference type="NCBI Taxonomy" id="3880"/>
    <lineage>
        <taxon>Eukaryota</taxon>
        <taxon>Viridiplantae</taxon>
        <taxon>Streptophyta</taxon>
        <taxon>Embryophyta</taxon>
        <taxon>Tracheophyta</taxon>
        <taxon>Spermatophyta</taxon>
        <taxon>Magnoliopsida</taxon>
        <taxon>eudicotyledons</taxon>
        <taxon>Gunneridae</taxon>
        <taxon>Pentapetalae</taxon>
        <taxon>rosids</taxon>
        <taxon>fabids</taxon>
        <taxon>Fabales</taxon>
        <taxon>Fabaceae</taxon>
        <taxon>Papilionoideae</taxon>
        <taxon>50 kb inversion clade</taxon>
        <taxon>NPAAA clade</taxon>
        <taxon>Hologalegina</taxon>
        <taxon>IRL clade</taxon>
        <taxon>Trifolieae</taxon>
        <taxon>Medicago</taxon>
    </lineage>
</organism>
<dbReference type="Proteomes" id="UP000002051">
    <property type="component" value="Chromosome 5"/>
</dbReference>
<dbReference type="PaxDb" id="3880-AES97929"/>
<dbReference type="AlphaFoldDB" id="G7KA27"/>
<sequence length="77" mass="8366">MDGREALELSSGWCIFLDSALSKTGIIAQPNARSQGGEADLEMNRVDQLSDCAAADGLSRLIKMLDFCNVAWNDFVN</sequence>
<name>G7KA27_MEDTR</name>
<evidence type="ECO:0000313" key="2">
    <source>
        <dbReference type="EnsemblPlants" id="AES97929"/>
    </source>
</evidence>
<keyword evidence="3" id="KW-1185">Reference proteome</keyword>
<reference evidence="1 3" key="2">
    <citation type="journal article" date="2014" name="BMC Genomics">
        <title>An improved genome release (version Mt4.0) for the model legume Medicago truncatula.</title>
        <authorList>
            <person name="Tang H."/>
            <person name="Krishnakumar V."/>
            <person name="Bidwell S."/>
            <person name="Rosen B."/>
            <person name="Chan A."/>
            <person name="Zhou S."/>
            <person name="Gentzbittel L."/>
            <person name="Childs K.L."/>
            <person name="Yandell M."/>
            <person name="Gundlach H."/>
            <person name="Mayer K.F."/>
            <person name="Schwartz D.C."/>
            <person name="Town C.D."/>
        </authorList>
    </citation>
    <scope>GENOME REANNOTATION</scope>
    <source>
        <strain evidence="2 3">cv. Jemalong A17</strain>
    </source>
</reference>
<protein>
    <submittedName>
        <fullName evidence="1 2">Uncharacterized protein</fullName>
    </submittedName>
</protein>
<dbReference type="EnsemblPlants" id="AES97929">
    <property type="protein sequence ID" value="AES97929"/>
    <property type="gene ID" value="MTR_5g061910"/>
</dbReference>
<reference evidence="2" key="3">
    <citation type="submission" date="2015-04" db="UniProtKB">
        <authorList>
            <consortium name="EnsemblPlants"/>
        </authorList>
    </citation>
    <scope>IDENTIFICATION</scope>
    <source>
        <strain evidence="2">cv. Jemalong A17</strain>
    </source>
</reference>
<reference evidence="1 3" key="1">
    <citation type="journal article" date="2011" name="Nature">
        <title>The Medicago genome provides insight into the evolution of rhizobial symbioses.</title>
        <authorList>
            <person name="Young N.D."/>
            <person name="Debelle F."/>
            <person name="Oldroyd G.E."/>
            <person name="Geurts R."/>
            <person name="Cannon S.B."/>
            <person name="Udvardi M.K."/>
            <person name="Benedito V.A."/>
            <person name="Mayer K.F."/>
            <person name="Gouzy J."/>
            <person name="Schoof H."/>
            <person name="Van de Peer Y."/>
            <person name="Proost S."/>
            <person name="Cook D.R."/>
            <person name="Meyers B.C."/>
            <person name="Spannagl M."/>
            <person name="Cheung F."/>
            <person name="De Mita S."/>
            <person name="Krishnakumar V."/>
            <person name="Gundlach H."/>
            <person name="Zhou S."/>
            <person name="Mudge J."/>
            <person name="Bharti A.K."/>
            <person name="Murray J.D."/>
            <person name="Naoumkina M.A."/>
            <person name="Rosen B."/>
            <person name="Silverstein K.A."/>
            <person name="Tang H."/>
            <person name="Rombauts S."/>
            <person name="Zhao P.X."/>
            <person name="Zhou P."/>
            <person name="Barbe V."/>
            <person name="Bardou P."/>
            <person name="Bechner M."/>
            <person name="Bellec A."/>
            <person name="Berger A."/>
            <person name="Berges H."/>
            <person name="Bidwell S."/>
            <person name="Bisseling T."/>
            <person name="Choisne N."/>
            <person name="Couloux A."/>
            <person name="Denny R."/>
            <person name="Deshpande S."/>
            <person name="Dai X."/>
            <person name="Doyle J.J."/>
            <person name="Dudez A.M."/>
            <person name="Farmer A.D."/>
            <person name="Fouteau S."/>
            <person name="Franken C."/>
            <person name="Gibelin C."/>
            <person name="Gish J."/>
            <person name="Goldstein S."/>
            <person name="Gonzalez A.J."/>
            <person name="Green P.J."/>
            <person name="Hallab A."/>
            <person name="Hartog M."/>
            <person name="Hua A."/>
            <person name="Humphray S.J."/>
            <person name="Jeong D.H."/>
            <person name="Jing Y."/>
            <person name="Jocker A."/>
            <person name="Kenton S.M."/>
            <person name="Kim D.J."/>
            <person name="Klee K."/>
            <person name="Lai H."/>
            <person name="Lang C."/>
            <person name="Lin S."/>
            <person name="Macmil S.L."/>
            <person name="Magdelenat G."/>
            <person name="Matthews L."/>
            <person name="McCorrison J."/>
            <person name="Monaghan E.L."/>
            <person name="Mun J.H."/>
            <person name="Najar F.Z."/>
            <person name="Nicholson C."/>
            <person name="Noirot C."/>
            <person name="O'Bleness M."/>
            <person name="Paule C.R."/>
            <person name="Poulain J."/>
            <person name="Prion F."/>
            <person name="Qin B."/>
            <person name="Qu C."/>
            <person name="Retzel E.F."/>
            <person name="Riddle C."/>
            <person name="Sallet E."/>
            <person name="Samain S."/>
            <person name="Samson N."/>
            <person name="Sanders I."/>
            <person name="Saurat O."/>
            <person name="Scarpelli C."/>
            <person name="Schiex T."/>
            <person name="Segurens B."/>
            <person name="Severin A.J."/>
            <person name="Sherrier D.J."/>
            <person name="Shi R."/>
            <person name="Sims S."/>
            <person name="Singer S.R."/>
            <person name="Sinharoy S."/>
            <person name="Sterck L."/>
            <person name="Viollet A."/>
            <person name="Wang B.B."/>
            <person name="Wang K."/>
            <person name="Wang M."/>
            <person name="Wang X."/>
            <person name="Warfsmann J."/>
            <person name="Weissenbach J."/>
            <person name="White D.D."/>
            <person name="White J.D."/>
            <person name="Wiley G.B."/>
            <person name="Wincker P."/>
            <person name="Xing Y."/>
            <person name="Yang L."/>
            <person name="Yao Z."/>
            <person name="Ying F."/>
            <person name="Zhai J."/>
            <person name="Zhou L."/>
            <person name="Zuber A."/>
            <person name="Denarie J."/>
            <person name="Dixon R.A."/>
            <person name="May G.D."/>
            <person name="Schwartz D.C."/>
            <person name="Rogers J."/>
            <person name="Quetier F."/>
            <person name="Town C.D."/>
            <person name="Roe B.A."/>
        </authorList>
    </citation>
    <scope>NUCLEOTIDE SEQUENCE [LARGE SCALE GENOMIC DNA]</scope>
    <source>
        <strain evidence="1">A17</strain>
        <strain evidence="2 3">cv. Jemalong A17</strain>
    </source>
</reference>
<proteinExistence type="predicted"/>
<dbReference type="EMBL" id="CM001221">
    <property type="protein sequence ID" value="AES97929.1"/>
    <property type="molecule type" value="Genomic_DNA"/>
</dbReference>
<gene>
    <name evidence="1" type="ordered locus">MTR_5g061910</name>
</gene>
<accession>G7KA27</accession>
<evidence type="ECO:0000313" key="3">
    <source>
        <dbReference type="Proteomes" id="UP000002051"/>
    </source>
</evidence>
<dbReference type="HOGENOM" id="CLU_2641876_0_0_1"/>